<feature type="chain" id="PRO_5025329458" description="Mannan endo-1,6-alpha-mannosidase" evidence="12">
    <location>
        <begin position="18"/>
        <end position="451"/>
    </location>
</feature>
<comment type="subcellular location">
    <subcellularLocation>
        <location evidence="2">Endomembrane system</location>
    </subcellularLocation>
</comment>
<evidence type="ECO:0000256" key="6">
    <source>
        <dbReference type="ARBA" id="ARBA00022801"/>
    </source>
</evidence>
<dbReference type="GO" id="GO:0016052">
    <property type="term" value="P:carbohydrate catabolic process"/>
    <property type="evidence" value="ECO:0007669"/>
    <property type="project" value="InterPro"/>
</dbReference>
<evidence type="ECO:0000256" key="5">
    <source>
        <dbReference type="ARBA" id="ARBA00022729"/>
    </source>
</evidence>
<keyword evidence="14" id="KW-1185">Reference proteome</keyword>
<evidence type="ECO:0000256" key="12">
    <source>
        <dbReference type="SAM" id="SignalP"/>
    </source>
</evidence>
<dbReference type="GO" id="GO:0008496">
    <property type="term" value="F:mannan endo-1,6-alpha-mannosidase activity"/>
    <property type="evidence" value="ECO:0007669"/>
    <property type="project" value="UniProtKB-UniRule"/>
</dbReference>
<evidence type="ECO:0000256" key="4">
    <source>
        <dbReference type="ARBA" id="ARBA00012350"/>
    </source>
</evidence>
<gene>
    <name evidence="13" type="ORF">M011DRAFT_468336</name>
</gene>
<dbReference type="PANTHER" id="PTHR12145">
    <property type="entry name" value="MANNAN ENDO-1,6-ALPHA-MANNOSIDASE DCW1"/>
    <property type="match status" value="1"/>
</dbReference>
<organism evidence="13 14">
    <name type="scientific">Sporormia fimetaria CBS 119925</name>
    <dbReference type="NCBI Taxonomy" id="1340428"/>
    <lineage>
        <taxon>Eukaryota</taxon>
        <taxon>Fungi</taxon>
        <taxon>Dikarya</taxon>
        <taxon>Ascomycota</taxon>
        <taxon>Pezizomycotina</taxon>
        <taxon>Dothideomycetes</taxon>
        <taxon>Pleosporomycetidae</taxon>
        <taxon>Pleosporales</taxon>
        <taxon>Sporormiaceae</taxon>
        <taxon>Sporormia</taxon>
    </lineage>
</organism>
<evidence type="ECO:0000256" key="1">
    <source>
        <dbReference type="ARBA" id="ARBA00001452"/>
    </source>
</evidence>
<dbReference type="Gene3D" id="1.50.10.20">
    <property type="match status" value="1"/>
</dbReference>
<evidence type="ECO:0000256" key="7">
    <source>
        <dbReference type="ARBA" id="ARBA00023136"/>
    </source>
</evidence>
<keyword evidence="9 10" id="KW-0326">Glycosidase</keyword>
<keyword evidence="6 10" id="KW-0378">Hydrolase</keyword>
<evidence type="ECO:0000256" key="9">
    <source>
        <dbReference type="ARBA" id="ARBA00023295"/>
    </source>
</evidence>
<dbReference type="InterPro" id="IPR008928">
    <property type="entry name" value="6-hairpin_glycosidase_sf"/>
</dbReference>
<name>A0A6A6V7P5_9PLEO</name>
<comment type="catalytic activity">
    <reaction evidence="1 10">
        <text>Random hydrolysis of (1-&gt;6)-alpha-D-mannosidic linkages in unbranched (1-&gt;6)-mannans.</text>
        <dbReference type="EC" id="3.2.1.101"/>
    </reaction>
</comment>
<keyword evidence="8" id="KW-0325">Glycoprotein</keyword>
<feature type="compositionally biased region" description="Polar residues" evidence="11">
    <location>
        <begin position="411"/>
        <end position="426"/>
    </location>
</feature>
<evidence type="ECO:0000313" key="14">
    <source>
        <dbReference type="Proteomes" id="UP000799440"/>
    </source>
</evidence>
<accession>A0A6A6V7P5</accession>
<feature type="region of interest" description="Disordered" evidence="11">
    <location>
        <begin position="384"/>
        <end position="431"/>
    </location>
</feature>
<keyword evidence="7" id="KW-0472">Membrane</keyword>
<keyword evidence="5 12" id="KW-0732">Signal</keyword>
<dbReference type="InterPro" id="IPR014480">
    <property type="entry name" value="Mannan-1_6-alpha_mannosidase"/>
</dbReference>
<protein>
    <recommendedName>
        <fullName evidence="4 10">Mannan endo-1,6-alpha-mannosidase</fullName>
        <ecNumber evidence="4 10">3.2.1.101</ecNumber>
    </recommendedName>
</protein>
<dbReference type="EC" id="3.2.1.101" evidence="4 10"/>
<evidence type="ECO:0000256" key="8">
    <source>
        <dbReference type="ARBA" id="ARBA00023180"/>
    </source>
</evidence>
<proteinExistence type="inferred from homology"/>
<dbReference type="InterPro" id="IPR005198">
    <property type="entry name" value="Glyco_hydro_76"/>
</dbReference>
<dbReference type="PIRSF" id="PIRSF016302">
    <property type="entry name" value="Man_a_manosd"/>
    <property type="match status" value="1"/>
</dbReference>
<evidence type="ECO:0000313" key="13">
    <source>
        <dbReference type="EMBL" id="KAF2746638.1"/>
    </source>
</evidence>
<dbReference type="AlphaFoldDB" id="A0A6A6V7P5"/>
<dbReference type="OrthoDB" id="4187847at2759"/>
<dbReference type="SUPFAM" id="SSF48208">
    <property type="entry name" value="Six-hairpin glycosidases"/>
    <property type="match status" value="1"/>
</dbReference>
<dbReference type="PANTHER" id="PTHR12145:SF36">
    <property type="entry name" value="MANNAN ENDO-1,6-ALPHA-MANNOSIDASE DCW1"/>
    <property type="match status" value="1"/>
</dbReference>
<evidence type="ECO:0000256" key="3">
    <source>
        <dbReference type="ARBA" id="ARBA00009699"/>
    </source>
</evidence>
<feature type="signal peptide" evidence="12">
    <location>
        <begin position="1"/>
        <end position="17"/>
    </location>
</feature>
<dbReference type="Pfam" id="PF03663">
    <property type="entry name" value="Glyco_hydro_76"/>
    <property type="match status" value="1"/>
</dbReference>
<evidence type="ECO:0000256" key="2">
    <source>
        <dbReference type="ARBA" id="ARBA00004308"/>
    </source>
</evidence>
<evidence type="ECO:0000256" key="11">
    <source>
        <dbReference type="SAM" id="MobiDB-lite"/>
    </source>
</evidence>
<sequence length="451" mass="49326">MHRITLALPLFLSAARAAIDLDVTNDSSIKDAASKIAGGIAAQYKSVLEESGVPGLFNDPHYWWQFGYTFNTLIEYAHLTGDNQYNDMTKEALLFQIGDLDAFMPPNQTRNLGNEDQAFWGLASLTAAEVGWENPEGKKWIDLATNVFNTQVERWNPEETCGGGLRWQIFPFNKGYNYMSSMTNGMFFLLSARLAKITGNETYSEWATKSYDWARSAELISEEYSVWDGTDADSNCSEINKLQWSYPRGVYLEGSAILYNMTEDDKWKEATEGFAQTELFVEEEAGVIIEPACEWNEKCNVDQRAYKGIFARSLARAAVSAPFLAETSNKILQASAEKAAERCDGEGEELECEFTWADGQEGFGLGENTNALQVIQGLLYSKAGTGSGSEGGENEDREGGEGSEGSEGGANDNSPSETDSANSPQETGAAGRTQITWAGLILAGALAAFTV</sequence>
<comment type="similarity">
    <text evidence="3 10">Belongs to the glycosyl hydrolase 76 family.</text>
</comment>
<dbReference type="Proteomes" id="UP000799440">
    <property type="component" value="Unassembled WGS sequence"/>
</dbReference>
<reference evidence="13" key="1">
    <citation type="journal article" date="2020" name="Stud. Mycol.">
        <title>101 Dothideomycetes genomes: a test case for predicting lifestyles and emergence of pathogens.</title>
        <authorList>
            <person name="Haridas S."/>
            <person name="Albert R."/>
            <person name="Binder M."/>
            <person name="Bloem J."/>
            <person name="Labutti K."/>
            <person name="Salamov A."/>
            <person name="Andreopoulos B."/>
            <person name="Baker S."/>
            <person name="Barry K."/>
            <person name="Bills G."/>
            <person name="Bluhm B."/>
            <person name="Cannon C."/>
            <person name="Castanera R."/>
            <person name="Culley D."/>
            <person name="Daum C."/>
            <person name="Ezra D."/>
            <person name="Gonzalez J."/>
            <person name="Henrissat B."/>
            <person name="Kuo A."/>
            <person name="Liang C."/>
            <person name="Lipzen A."/>
            <person name="Lutzoni F."/>
            <person name="Magnuson J."/>
            <person name="Mondo S."/>
            <person name="Nolan M."/>
            <person name="Ohm R."/>
            <person name="Pangilinan J."/>
            <person name="Park H.-J."/>
            <person name="Ramirez L."/>
            <person name="Alfaro M."/>
            <person name="Sun H."/>
            <person name="Tritt A."/>
            <person name="Yoshinaga Y."/>
            <person name="Zwiers L.-H."/>
            <person name="Turgeon B."/>
            <person name="Goodwin S."/>
            <person name="Spatafora J."/>
            <person name="Crous P."/>
            <person name="Grigoriev I."/>
        </authorList>
    </citation>
    <scope>NUCLEOTIDE SEQUENCE</scope>
    <source>
        <strain evidence="13">CBS 119925</strain>
    </source>
</reference>
<dbReference type="EMBL" id="MU006576">
    <property type="protein sequence ID" value="KAF2746638.1"/>
    <property type="molecule type" value="Genomic_DNA"/>
</dbReference>
<evidence type="ECO:0000256" key="10">
    <source>
        <dbReference type="PIRNR" id="PIRNR016302"/>
    </source>
</evidence>
<dbReference type="FunFam" id="1.50.10.20:FF:000006">
    <property type="entry name" value="Mannan endo-1,6-alpha-mannosidase"/>
    <property type="match status" value="1"/>
</dbReference>
<dbReference type="GO" id="GO:0009272">
    <property type="term" value="P:fungal-type cell wall biogenesis"/>
    <property type="evidence" value="ECO:0007669"/>
    <property type="project" value="TreeGrafter"/>
</dbReference>
<dbReference type="GO" id="GO:0012505">
    <property type="term" value="C:endomembrane system"/>
    <property type="evidence" value="ECO:0007669"/>
    <property type="project" value="UniProtKB-SubCell"/>
</dbReference>